<reference evidence="1" key="1">
    <citation type="submission" date="2020-08" db="EMBL/GenBank/DDBJ databases">
        <title>Multicomponent nature underlies the extraordinary mechanical properties of spider dragline silk.</title>
        <authorList>
            <person name="Kono N."/>
            <person name="Nakamura H."/>
            <person name="Mori M."/>
            <person name="Yoshida Y."/>
            <person name="Ohtoshi R."/>
            <person name="Malay A.D."/>
            <person name="Moran D.A.P."/>
            <person name="Tomita M."/>
            <person name="Numata K."/>
            <person name="Arakawa K."/>
        </authorList>
    </citation>
    <scope>NUCLEOTIDE SEQUENCE</scope>
</reference>
<dbReference type="AlphaFoldDB" id="A0A8X6P1W8"/>
<dbReference type="Proteomes" id="UP000887013">
    <property type="component" value="Unassembled WGS sequence"/>
</dbReference>
<evidence type="ECO:0000313" key="2">
    <source>
        <dbReference type="Proteomes" id="UP000887013"/>
    </source>
</evidence>
<proteinExistence type="predicted"/>
<protein>
    <submittedName>
        <fullName evidence="1">Uncharacterized protein</fullName>
    </submittedName>
</protein>
<comment type="caution">
    <text evidence="1">The sequence shown here is derived from an EMBL/GenBank/DDBJ whole genome shotgun (WGS) entry which is preliminary data.</text>
</comment>
<keyword evidence="2" id="KW-1185">Reference proteome</keyword>
<sequence>MDQKATARPNSFWQIKSSSGDYGRSLKTVSITSDFWNKIGRRRINAFNRKMQRTVLIRPKTGKVYTSNEMIERCNDVMCQYHRVLEENNLTF</sequence>
<evidence type="ECO:0000313" key="1">
    <source>
        <dbReference type="EMBL" id="GFT46062.1"/>
    </source>
</evidence>
<accession>A0A8X6P1W8</accession>
<organism evidence="1 2">
    <name type="scientific">Nephila pilipes</name>
    <name type="common">Giant wood spider</name>
    <name type="synonym">Nephila maculata</name>
    <dbReference type="NCBI Taxonomy" id="299642"/>
    <lineage>
        <taxon>Eukaryota</taxon>
        <taxon>Metazoa</taxon>
        <taxon>Ecdysozoa</taxon>
        <taxon>Arthropoda</taxon>
        <taxon>Chelicerata</taxon>
        <taxon>Arachnida</taxon>
        <taxon>Araneae</taxon>
        <taxon>Araneomorphae</taxon>
        <taxon>Entelegynae</taxon>
        <taxon>Araneoidea</taxon>
        <taxon>Nephilidae</taxon>
        <taxon>Nephila</taxon>
    </lineage>
</organism>
<dbReference type="EMBL" id="BMAW01015900">
    <property type="protein sequence ID" value="GFT46062.1"/>
    <property type="molecule type" value="Genomic_DNA"/>
</dbReference>
<name>A0A8X6P1W8_NEPPI</name>
<gene>
    <name evidence="1" type="ORF">NPIL_681921</name>
</gene>